<dbReference type="InterPro" id="IPR007627">
    <property type="entry name" value="RNA_pol_sigma70_r2"/>
</dbReference>
<reference evidence="2 3" key="1">
    <citation type="submission" date="2023-03" db="EMBL/GenBank/DDBJ databases">
        <title>Bacillus Genome Sequencing.</title>
        <authorList>
            <person name="Dunlap C."/>
        </authorList>
    </citation>
    <scope>NUCLEOTIDE SEQUENCE [LARGE SCALE GENOMIC DNA]</scope>
    <source>
        <strain evidence="2 3">B-59205</strain>
    </source>
</reference>
<feature type="domain" description="RNA polymerase sigma-70 region 2" evidence="1">
    <location>
        <begin position="9"/>
        <end position="70"/>
    </location>
</feature>
<dbReference type="Proteomes" id="UP001344888">
    <property type="component" value="Unassembled WGS sequence"/>
</dbReference>
<accession>A0AAW9NPV2</accession>
<dbReference type="GO" id="GO:0006352">
    <property type="term" value="P:DNA-templated transcription initiation"/>
    <property type="evidence" value="ECO:0007669"/>
    <property type="project" value="InterPro"/>
</dbReference>
<dbReference type="EMBL" id="JARSFG010000018">
    <property type="protein sequence ID" value="MEC1179582.1"/>
    <property type="molecule type" value="Genomic_DNA"/>
</dbReference>
<keyword evidence="3" id="KW-1185">Reference proteome</keyword>
<dbReference type="GO" id="GO:0003700">
    <property type="term" value="F:DNA-binding transcription factor activity"/>
    <property type="evidence" value="ECO:0007669"/>
    <property type="project" value="InterPro"/>
</dbReference>
<evidence type="ECO:0000313" key="3">
    <source>
        <dbReference type="Proteomes" id="UP001344888"/>
    </source>
</evidence>
<dbReference type="Pfam" id="PF04542">
    <property type="entry name" value="Sigma70_r2"/>
    <property type="match status" value="1"/>
</dbReference>
<sequence length="88" mass="10757">MYRLEDVMNQYTDLLFRIAYYYTKDVQTSEDIVQEIFIKYYYSYNHQEHEALKALLAKMTANKCKDHLKSWAYRKLILYKKLPIFKVG</sequence>
<comment type="caution">
    <text evidence="2">The sequence shown here is derived from an EMBL/GenBank/DDBJ whole genome shotgun (WGS) entry which is preliminary data.</text>
</comment>
<dbReference type="SUPFAM" id="SSF88946">
    <property type="entry name" value="Sigma2 domain of RNA polymerase sigma factors"/>
    <property type="match status" value="1"/>
</dbReference>
<dbReference type="Gene3D" id="1.10.1740.10">
    <property type="match status" value="1"/>
</dbReference>
<dbReference type="InterPro" id="IPR013325">
    <property type="entry name" value="RNA_pol_sigma_r2"/>
</dbReference>
<evidence type="ECO:0000313" key="2">
    <source>
        <dbReference type="EMBL" id="MEC1179582.1"/>
    </source>
</evidence>
<gene>
    <name evidence="2" type="ORF">P9B03_13870</name>
</gene>
<name>A0AAW9NPV2_9BACL</name>
<dbReference type="AlphaFoldDB" id="A0AAW9NPV2"/>
<evidence type="ECO:0000259" key="1">
    <source>
        <dbReference type="Pfam" id="PF04542"/>
    </source>
</evidence>
<dbReference type="RefSeq" id="WP_326124064.1">
    <property type="nucleotide sequence ID" value="NZ_JARSFG010000018.1"/>
</dbReference>
<organism evidence="2 3">
    <name type="scientific">Metasolibacillus meyeri</name>
    <dbReference type="NCBI Taxonomy" id="1071052"/>
    <lineage>
        <taxon>Bacteria</taxon>
        <taxon>Bacillati</taxon>
        <taxon>Bacillota</taxon>
        <taxon>Bacilli</taxon>
        <taxon>Bacillales</taxon>
        <taxon>Caryophanaceae</taxon>
        <taxon>Metasolibacillus</taxon>
    </lineage>
</organism>
<proteinExistence type="predicted"/>
<protein>
    <submittedName>
        <fullName evidence="2">Sigma factor</fullName>
    </submittedName>
</protein>